<evidence type="ECO:0000313" key="1">
    <source>
        <dbReference type="EMBL" id="QQR37150.1"/>
    </source>
</evidence>
<evidence type="ECO:0000313" key="2">
    <source>
        <dbReference type="Proteomes" id="UP000595460"/>
    </source>
</evidence>
<gene>
    <name evidence="1" type="ORF">JI749_05930</name>
</gene>
<name>A0ABX7C3A2_9HYPH</name>
<evidence type="ECO:0008006" key="3">
    <source>
        <dbReference type="Google" id="ProtNLM"/>
    </source>
</evidence>
<dbReference type="EMBL" id="CP068047">
    <property type="protein sequence ID" value="QQR37150.1"/>
    <property type="molecule type" value="Genomic_DNA"/>
</dbReference>
<reference evidence="1 2" key="1">
    <citation type="submission" date="2021-01" db="EMBL/GenBank/DDBJ databases">
        <title>Genome seq and assembly of Devosia sp. G19.</title>
        <authorList>
            <person name="Chhetri G."/>
        </authorList>
    </citation>
    <scope>NUCLEOTIDE SEQUENCE [LARGE SCALE GENOMIC DNA]</scope>
    <source>
        <strain evidence="1 2">G19</strain>
    </source>
</reference>
<dbReference type="Proteomes" id="UP000595460">
    <property type="component" value="Chromosome"/>
</dbReference>
<keyword evidence="2" id="KW-1185">Reference proteome</keyword>
<protein>
    <recommendedName>
        <fullName evidence="3">Winged helix-turn-helix domain-containing protein</fullName>
    </recommendedName>
</protein>
<sequence>MTERDVVLEGVRPLDLEQLQLLASGSSATASPQQLARIEAKGWLETVGGAHLITLTGRALLERPPVQLS</sequence>
<accession>A0ABX7C3A2</accession>
<proteinExistence type="predicted"/>
<dbReference type="RefSeq" id="WP_201660694.1">
    <property type="nucleotide sequence ID" value="NZ_CP068047.1"/>
</dbReference>
<organism evidence="1 2">
    <name type="scientific">Devosia oryziradicis</name>
    <dbReference type="NCBI Taxonomy" id="2801335"/>
    <lineage>
        <taxon>Bacteria</taxon>
        <taxon>Pseudomonadati</taxon>
        <taxon>Pseudomonadota</taxon>
        <taxon>Alphaproteobacteria</taxon>
        <taxon>Hyphomicrobiales</taxon>
        <taxon>Devosiaceae</taxon>
        <taxon>Devosia</taxon>
    </lineage>
</organism>